<sequence>MQQRAQFLDQEMARLLQELEQDSLEQSHGAWGTLLSWQFWALLAILIILPMLCFGLRKMRGHPDTSGQKESSSSNHMVAQEELEGNQTNVQEENNDGFEAGSDVEAKKEENNDEKREEVNGAGHDEDTEGTNEGDDDQNVHSHLESCPEKLIQWPVVNLEKGCLMISHLMDKLTHIIGLGLSDSFYPVPGDAIGVGSAFEGWSPRAEDAVYSVLVPLSPPPGHTFQLELDTAGMPQRTFRVHVELLCTCSREHLGQDVLCFLHQPEEELRRKQEPSLLHTLCMGCYLDVEKMARWFCRFVRVAWLLLPQSRHWGFKWQPSRRCCKFQLSKEQQSFTAEVIFGMWREDSEIFVGSQGTAAGAASTTWLETCAVAEAKFLGHISRQAPQDSCHCKCLHLLSHSLLGVGFSSYPLKTVLTHLLSTVPLARWRRTDFPQCLLEILEFLPCSLQTKLLSRFVIGNQSFPLDISLPSDLRLAQPPNLFEHLASHQDAHLKAVPEYNALLHGLKQLTKLLSRFVIGNQSFPLDISLPSDLRLAQPPNLFEHLASHQDAHLKAVPEYNALLHGLKQLVIHGH</sequence>
<feature type="region of interest" description="Disordered" evidence="1">
    <location>
        <begin position="85"/>
        <end position="142"/>
    </location>
</feature>
<dbReference type="InterPro" id="IPR024810">
    <property type="entry name" value="MAB21L/cGLR"/>
</dbReference>
<comment type="caution">
    <text evidence="3">The sequence shown here is derived from an EMBL/GenBank/DDBJ whole genome shotgun (WGS) entry which is preliminary data.</text>
</comment>
<keyword evidence="4" id="KW-1185">Reference proteome</keyword>
<dbReference type="Gene3D" id="1.10.1410.40">
    <property type="match status" value="1"/>
</dbReference>
<dbReference type="OrthoDB" id="9034619at2759"/>
<evidence type="ECO:0000256" key="1">
    <source>
        <dbReference type="SAM" id="MobiDB-lite"/>
    </source>
</evidence>
<dbReference type="EMBL" id="SWJQ01000295">
    <property type="protein sequence ID" value="TRZ16812.1"/>
    <property type="molecule type" value="Genomic_DNA"/>
</dbReference>
<keyword evidence="2" id="KW-1133">Transmembrane helix</keyword>
<name>A0A8K1GE88_9PASS</name>
<dbReference type="GO" id="GO:0016020">
    <property type="term" value="C:membrane"/>
    <property type="evidence" value="ECO:0007669"/>
    <property type="project" value="TreeGrafter"/>
</dbReference>
<keyword evidence="2" id="KW-0812">Transmembrane</keyword>
<evidence type="ECO:0008006" key="5">
    <source>
        <dbReference type="Google" id="ProtNLM"/>
    </source>
</evidence>
<organism evidence="3 4">
    <name type="scientific">Zosterops borbonicus</name>
    <dbReference type="NCBI Taxonomy" id="364589"/>
    <lineage>
        <taxon>Eukaryota</taxon>
        <taxon>Metazoa</taxon>
        <taxon>Chordata</taxon>
        <taxon>Craniata</taxon>
        <taxon>Vertebrata</taxon>
        <taxon>Euteleostomi</taxon>
        <taxon>Archelosauria</taxon>
        <taxon>Archosauria</taxon>
        <taxon>Dinosauria</taxon>
        <taxon>Saurischia</taxon>
        <taxon>Theropoda</taxon>
        <taxon>Coelurosauria</taxon>
        <taxon>Aves</taxon>
        <taxon>Neognathae</taxon>
        <taxon>Neoaves</taxon>
        <taxon>Telluraves</taxon>
        <taxon>Australaves</taxon>
        <taxon>Passeriformes</taxon>
        <taxon>Sylvioidea</taxon>
        <taxon>Zosteropidae</taxon>
        <taxon>Zosterops</taxon>
    </lineage>
</organism>
<reference evidence="3" key="1">
    <citation type="submission" date="2019-04" db="EMBL/GenBank/DDBJ databases">
        <title>Genome assembly of Zosterops borbonicus 15179.</title>
        <authorList>
            <person name="Leroy T."/>
            <person name="Anselmetti Y."/>
            <person name="Tilak M.-K."/>
            <person name="Nabholz B."/>
        </authorList>
    </citation>
    <scope>NUCLEOTIDE SEQUENCE</scope>
    <source>
        <strain evidence="3">HGM_15179</strain>
        <tissue evidence="3">Muscle</tissue>
    </source>
</reference>
<evidence type="ECO:0000256" key="2">
    <source>
        <dbReference type="SAM" id="Phobius"/>
    </source>
</evidence>
<feature type="compositionally biased region" description="Basic and acidic residues" evidence="1">
    <location>
        <begin position="104"/>
        <end position="125"/>
    </location>
</feature>
<keyword evidence="2" id="KW-0472">Membrane</keyword>
<proteinExistence type="predicted"/>
<protein>
    <recommendedName>
        <fullName evidence="5">Mab-21-like HhH/H2TH-like domain-containing protein</fullName>
    </recommendedName>
</protein>
<gene>
    <name evidence="3" type="ORF">HGM15179_010321</name>
</gene>
<dbReference type="InterPro" id="IPR026250">
    <property type="entry name" value="ITPRIP-like"/>
</dbReference>
<dbReference type="PANTHER" id="PTHR10656">
    <property type="entry name" value="CELL FATE DETERMINING PROTEIN MAB21-RELATED"/>
    <property type="match status" value="1"/>
</dbReference>
<feature type="transmembrane region" description="Helical" evidence="2">
    <location>
        <begin position="37"/>
        <end position="56"/>
    </location>
</feature>
<dbReference type="SMART" id="SM01265">
    <property type="entry name" value="Mab-21"/>
    <property type="match status" value="1"/>
</dbReference>
<accession>A0A8K1GE88</accession>
<dbReference type="Proteomes" id="UP000796761">
    <property type="component" value="Unassembled WGS sequence"/>
</dbReference>
<dbReference type="AlphaFoldDB" id="A0A8K1GE88"/>
<dbReference type="PANTHER" id="PTHR10656:SF40">
    <property type="entry name" value="INOSITOL 1,4,5-TRISPHOSPHATE RECEPTOR-INTERACTING PROTEIN-LIKE 1"/>
    <property type="match status" value="1"/>
</dbReference>
<evidence type="ECO:0000313" key="4">
    <source>
        <dbReference type="Proteomes" id="UP000796761"/>
    </source>
</evidence>
<feature type="compositionally biased region" description="Acidic residues" evidence="1">
    <location>
        <begin position="126"/>
        <end position="137"/>
    </location>
</feature>
<evidence type="ECO:0000313" key="3">
    <source>
        <dbReference type="EMBL" id="TRZ16812.1"/>
    </source>
</evidence>
<dbReference type="PRINTS" id="PR02107">
    <property type="entry name" value="INOS145TPRIP"/>
</dbReference>